<evidence type="ECO:0000313" key="2">
    <source>
        <dbReference type="Proteomes" id="UP000261580"/>
    </source>
</evidence>
<protein>
    <submittedName>
        <fullName evidence="1">Uncharacterized protein</fullName>
    </submittedName>
</protein>
<keyword evidence="2" id="KW-1185">Reference proteome</keyword>
<evidence type="ECO:0000313" key="1">
    <source>
        <dbReference type="Ensembl" id="ENSNBRP00000008608.1"/>
    </source>
</evidence>
<dbReference type="Proteomes" id="UP000261580">
    <property type="component" value="Unassembled WGS sequence"/>
</dbReference>
<sequence>NKRRFIPVHYISSVFIDIYQSGKSCKAISKALGLQEAGTAVNLPRSRRPNKIILRVHQRLIQEVTKELRTTSKKLLVHGRLVSHIFTFLENILWTEDMKVVKNKQHLIKRTSSKHGGCSVMIWGCFLHSMVLSQRLLTAGRNKRCRVTGLEGTSHTGH</sequence>
<name>A0A3Q4GP56_NEOBR</name>
<dbReference type="Bgee" id="ENSNBRG00000006747">
    <property type="expression patterns" value="Expressed in muscle tissue"/>
</dbReference>
<proteinExistence type="predicted"/>
<accession>A0A3Q4GP56</accession>
<dbReference type="Ensembl" id="ENSNBRT00000008861.1">
    <property type="protein sequence ID" value="ENSNBRP00000008608.1"/>
    <property type="gene ID" value="ENSNBRG00000006747.1"/>
</dbReference>
<dbReference type="AlphaFoldDB" id="A0A3Q4GP56"/>
<reference evidence="1" key="2">
    <citation type="submission" date="2025-09" db="UniProtKB">
        <authorList>
            <consortium name="Ensembl"/>
        </authorList>
    </citation>
    <scope>IDENTIFICATION</scope>
</reference>
<organism evidence="1 2">
    <name type="scientific">Neolamprologus brichardi</name>
    <name type="common">Fairy cichlid</name>
    <name type="synonym">Lamprologus brichardi</name>
    <dbReference type="NCBI Taxonomy" id="32507"/>
    <lineage>
        <taxon>Eukaryota</taxon>
        <taxon>Metazoa</taxon>
        <taxon>Chordata</taxon>
        <taxon>Craniata</taxon>
        <taxon>Vertebrata</taxon>
        <taxon>Euteleostomi</taxon>
        <taxon>Actinopterygii</taxon>
        <taxon>Neopterygii</taxon>
        <taxon>Teleostei</taxon>
        <taxon>Neoteleostei</taxon>
        <taxon>Acanthomorphata</taxon>
        <taxon>Ovalentaria</taxon>
        <taxon>Cichlomorphae</taxon>
        <taxon>Cichliformes</taxon>
        <taxon>Cichlidae</taxon>
        <taxon>African cichlids</taxon>
        <taxon>Pseudocrenilabrinae</taxon>
        <taxon>Lamprologini</taxon>
        <taxon>Neolamprologus</taxon>
    </lineage>
</organism>
<dbReference type="STRING" id="32507.ENSNBRP00000008608"/>
<reference evidence="1" key="1">
    <citation type="submission" date="2025-08" db="UniProtKB">
        <authorList>
            <consortium name="Ensembl"/>
        </authorList>
    </citation>
    <scope>IDENTIFICATION</scope>
</reference>